<dbReference type="PROSITE" id="PS50975">
    <property type="entry name" value="ATP_GRASP"/>
    <property type="match status" value="1"/>
</dbReference>
<organism evidence="3 4">
    <name type="scientific">Candidatus Jorgensenbacteria bacterium RIFCSPLOWO2_01_FULL_45_25b</name>
    <dbReference type="NCBI Taxonomy" id="1798471"/>
    <lineage>
        <taxon>Bacteria</taxon>
        <taxon>Candidatus Joergenseniibacteriota</taxon>
    </lineage>
</organism>
<dbReference type="GO" id="GO:0005524">
    <property type="term" value="F:ATP binding"/>
    <property type="evidence" value="ECO:0007669"/>
    <property type="project" value="UniProtKB-UniRule"/>
</dbReference>
<evidence type="ECO:0000313" key="3">
    <source>
        <dbReference type="EMBL" id="OGG40409.1"/>
    </source>
</evidence>
<dbReference type="EMBL" id="MFKK01000027">
    <property type="protein sequence ID" value="OGG40409.1"/>
    <property type="molecule type" value="Genomic_DNA"/>
</dbReference>
<proteinExistence type="predicted"/>
<dbReference type="PANTHER" id="PTHR37018:SF1">
    <property type="entry name" value="CULTURE SPECIFIC PROTEIN, PUTATIVE (AFU_ORTHOLOGUE AFUA_2G00130)-RELATED"/>
    <property type="match status" value="1"/>
</dbReference>
<gene>
    <name evidence="3" type="ORF">A3A21_03270</name>
</gene>
<evidence type="ECO:0000259" key="2">
    <source>
        <dbReference type="PROSITE" id="PS50975"/>
    </source>
</evidence>
<dbReference type="InterPro" id="IPR053269">
    <property type="entry name" value="Asp-Met_ligase"/>
</dbReference>
<keyword evidence="1" id="KW-0547">Nucleotide-binding</keyword>
<protein>
    <recommendedName>
        <fullName evidence="2">ATP-grasp domain-containing protein</fullName>
    </recommendedName>
</protein>
<dbReference type="AlphaFoldDB" id="A0A1F6BU19"/>
<dbReference type="STRING" id="1798471.A3A21_03270"/>
<dbReference type="SUPFAM" id="SSF56059">
    <property type="entry name" value="Glutathione synthetase ATP-binding domain-like"/>
    <property type="match status" value="1"/>
</dbReference>
<sequence>MKPDIIEAKLDKDLCKNKTRYFFSLLSPRFDIMNKLMTSSLERRFGGKFKAIRILSARPNKYYAYGNYIVLNNHASLVEKKLKDKIIYQQEYEDLNIEFLKSSSIKDISSKLLRKQDKIFVYPFTTSFMKPRNGLVVIGPDFELATYYDSKIKHHELFKHLKLPSNKVRLFKTKNDLIKNYQKFLPGYISAAYTSGGYESMLVYDESMLTKFLGGLREVNNKGSFLSAKIFEKITWAPNISAIIVDENKTKILIVSDQILSGNRYVGNIYPTSVSEKVCKEIVRITEKVGNYLSTKGYRGLFGLDFLVNCDEKVIVVDLNPRRQGGYACNALALKYSGIELTDLELTCALKEDVGKILAYKNIKYPYVWAHSKIKPSDPGKRMKEETEKGDIEKIFKNKGTFVTTFFRKNSLFIAGYVGFTAVVRRSRKRAIEELILSSSIVLKENLI</sequence>
<dbReference type="PANTHER" id="PTHR37018">
    <property type="entry name" value="CULTURE SPECIFIC PROTEIN, PUTATIVE (AFU_ORTHOLOGUE AFUA_2G00130)-RELATED"/>
    <property type="match status" value="1"/>
</dbReference>
<dbReference type="InterPro" id="IPR011761">
    <property type="entry name" value="ATP-grasp"/>
</dbReference>
<dbReference type="Pfam" id="PF02655">
    <property type="entry name" value="ATP-grasp_3"/>
    <property type="match status" value="1"/>
</dbReference>
<dbReference type="GO" id="GO:0046872">
    <property type="term" value="F:metal ion binding"/>
    <property type="evidence" value="ECO:0007669"/>
    <property type="project" value="InterPro"/>
</dbReference>
<reference evidence="3 4" key="1">
    <citation type="journal article" date="2016" name="Nat. Commun.">
        <title>Thousands of microbial genomes shed light on interconnected biogeochemical processes in an aquifer system.</title>
        <authorList>
            <person name="Anantharaman K."/>
            <person name="Brown C.T."/>
            <person name="Hug L.A."/>
            <person name="Sharon I."/>
            <person name="Castelle C.J."/>
            <person name="Probst A.J."/>
            <person name="Thomas B.C."/>
            <person name="Singh A."/>
            <person name="Wilkins M.J."/>
            <person name="Karaoz U."/>
            <person name="Brodie E.L."/>
            <person name="Williams K.H."/>
            <person name="Hubbard S.S."/>
            <person name="Banfield J.F."/>
        </authorList>
    </citation>
    <scope>NUCLEOTIDE SEQUENCE [LARGE SCALE GENOMIC DNA]</scope>
</reference>
<dbReference type="Gene3D" id="3.30.470.20">
    <property type="entry name" value="ATP-grasp fold, B domain"/>
    <property type="match status" value="1"/>
</dbReference>
<evidence type="ECO:0000313" key="4">
    <source>
        <dbReference type="Proteomes" id="UP000176996"/>
    </source>
</evidence>
<comment type="caution">
    <text evidence="3">The sequence shown here is derived from an EMBL/GenBank/DDBJ whole genome shotgun (WGS) entry which is preliminary data.</text>
</comment>
<dbReference type="Proteomes" id="UP000176996">
    <property type="component" value="Unassembled WGS sequence"/>
</dbReference>
<evidence type="ECO:0000256" key="1">
    <source>
        <dbReference type="PROSITE-ProRule" id="PRU00409"/>
    </source>
</evidence>
<accession>A0A1F6BU19</accession>
<feature type="domain" description="ATP-grasp" evidence="2">
    <location>
        <begin position="155"/>
        <end position="350"/>
    </location>
</feature>
<keyword evidence="1" id="KW-0067">ATP-binding</keyword>
<dbReference type="InterPro" id="IPR003806">
    <property type="entry name" value="ATP-grasp_PylC-type"/>
</dbReference>
<name>A0A1F6BU19_9BACT</name>